<dbReference type="GeneID" id="28765970"/>
<accession>A0A177CRM7</accession>
<feature type="signal peptide" evidence="1">
    <location>
        <begin position="1"/>
        <end position="17"/>
    </location>
</feature>
<dbReference type="InParanoid" id="A0A177CRM7"/>
<evidence type="ECO:0000313" key="3">
    <source>
        <dbReference type="Proteomes" id="UP000077069"/>
    </source>
</evidence>
<evidence type="ECO:0008006" key="4">
    <source>
        <dbReference type="Google" id="ProtNLM"/>
    </source>
</evidence>
<dbReference type="AlphaFoldDB" id="A0A177CRM7"/>
<name>A0A177CRM7_9PLEO</name>
<dbReference type="EMBL" id="KV441549">
    <property type="protein sequence ID" value="OAG09427.1"/>
    <property type="molecule type" value="Genomic_DNA"/>
</dbReference>
<evidence type="ECO:0000256" key="1">
    <source>
        <dbReference type="SAM" id="SignalP"/>
    </source>
</evidence>
<organism evidence="2 3">
    <name type="scientific">Paraphaeosphaeria sporulosa</name>
    <dbReference type="NCBI Taxonomy" id="1460663"/>
    <lineage>
        <taxon>Eukaryota</taxon>
        <taxon>Fungi</taxon>
        <taxon>Dikarya</taxon>
        <taxon>Ascomycota</taxon>
        <taxon>Pezizomycotina</taxon>
        <taxon>Dothideomycetes</taxon>
        <taxon>Pleosporomycetidae</taxon>
        <taxon>Pleosporales</taxon>
        <taxon>Massarineae</taxon>
        <taxon>Didymosphaeriaceae</taxon>
        <taxon>Paraphaeosphaeria</taxon>
    </lineage>
</organism>
<keyword evidence="3" id="KW-1185">Reference proteome</keyword>
<dbReference type="OrthoDB" id="4757933at2759"/>
<keyword evidence="1" id="KW-0732">Signal</keyword>
<sequence>MRFSATLPLLTAALALASPSPKPATNAMARDATTTVNEMTAAIQFAAQADCDVFQCANVVASTACIAAGIASGMIEAVLACVASGSTGICPCAACIPGLNDFLANNGICT</sequence>
<protein>
    <recommendedName>
        <fullName evidence="4">Fungal calcium binding protein domain-containing protein</fullName>
    </recommendedName>
</protein>
<reference evidence="2 3" key="1">
    <citation type="submission" date="2016-05" db="EMBL/GenBank/DDBJ databases">
        <title>Comparative analysis of secretome profiles of manganese(II)-oxidizing ascomycete fungi.</title>
        <authorList>
            <consortium name="DOE Joint Genome Institute"/>
            <person name="Zeiner C.A."/>
            <person name="Purvine S.O."/>
            <person name="Zink E.M."/>
            <person name="Wu S."/>
            <person name="Pasa-Tolic L."/>
            <person name="Chaput D.L."/>
            <person name="Haridas S."/>
            <person name="Grigoriev I.V."/>
            <person name="Santelli C.M."/>
            <person name="Hansel C.M."/>
        </authorList>
    </citation>
    <scope>NUCLEOTIDE SEQUENCE [LARGE SCALE GENOMIC DNA]</scope>
    <source>
        <strain evidence="2 3">AP3s5-JAC2a</strain>
    </source>
</reference>
<evidence type="ECO:0000313" key="2">
    <source>
        <dbReference type="EMBL" id="OAG09427.1"/>
    </source>
</evidence>
<dbReference type="RefSeq" id="XP_018039792.1">
    <property type="nucleotide sequence ID" value="XM_018182484.1"/>
</dbReference>
<dbReference type="Proteomes" id="UP000077069">
    <property type="component" value="Unassembled WGS sequence"/>
</dbReference>
<gene>
    <name evidence="2" type="ORF">CC84DRAFT_1212862</name>
</gene>
<proteinExistence type="predicted"/>
<feature type="chain" id="PRO_5008058596" description="Fungal calcium binding protein domain-containing protein" evidence="1">
    <location>
        <begin position="18"/>
        <end position="110"/>
    </location>
</feature>